<evidence type="ECO:0000313" key="3">
    <source>
        <dbReference type="Proteomes" id="UP001341840"/>
    </source>
</evidence>
<comment type="caution">
    <text evidence="2">The sequence shown here is derived from an EMBL/GenBank/DDBJ whole genome shotgun (WGS) entry which is preliminary data.</text>
</comment>
<organism evidence="2 3">
    <name type="scientific">Stylosanthes scabra</name>
    <dbReference type="NCBI Taxonomy" id="79078"/>
    <lineage>
        <taxon>Eukaryota</taxon>
        <taxon>Viridiplantae</taxon>
        <taxon>Streptophyta</taxon>
        <taxon>Embryophyta</taxon>
        <taxon>Tracheophyta</taxon>
        <taxon>Spermatophyta</taxon>
        <taxon>Magnoliopsida</taxon>
        <taxon>eudicotyledons</taxon>
        <taxon>Gunneridae</taxon>
        <taxon>Pentapetalae</taxon>
        <taxon>rosids</taxon>
        <taxon>fabids</taxon>
        <taxon>Fabales</taxon>
        <taxon>Fabaceae</taxon>
        <taxon>Papilionoideae</taxon>
        <taxon>50 kb inversion clade</taxon>
        <taxon>dalbergioids sensu lato</taxon>
        <taxon>Dalbergieae</taxon>
        <taxon>Pterocarpus clade</taxon>
        <taxon>Stylosanthes</taxon>
    </lineage>
</organism>
<feature type="region of interest" description="Disordered" evidence="1">
    <location>
        <begin position="1"/>
        <end position="24"/>
    </location>
</feature>
<protein>
    <submittedName>
        <fullName evidence="2">Uncharacterized protein</fullName>
    </submittedName>
</protein>
<feature type="region of interest" description="Disordered" evidence="1">
    <location>
        <begin position="39"/>
        <end position="80"/>
    </location>
</feature>
<feature type="compositionally biased region" description="Polar residues" evidence="1">
    <location>
        <begin position="57"/>
        <end position="76"/>
    </location>
</feature>
<proteinExistence type="predicted"/>
<evidence type="ECO:0000256" key="1">
    <source>
        <dbReference type="SAM" id="MobiDB-lite"/>
    </source>
</evidence>
<sequence length="110" mass="11784">MILGSDDGDQMHALFSHMDPERQPQPVVMLGRSSVDCLRPPRATSSGGHCPSRACIDSSSSGGDHQRGPTHTQRASDFNEFAAEGRGRRKGITALGWLRVNNNSGRVGLA</sequence>
<dbReference type="EMBL" id="JASCZI010060587">
    <property type="protein sequence ID" value="MED6134297.1"/>
    <property type="molecule type" value="Genomic_DNA"/>
</dbReference>
<name>A0ABU6SD66_9FABA</name>
<gene>
    <name evidence="2" type="ORF">PIB30_035764</name>
</gene>
<evidence type="ECO:0000313" key="2">
    <source>
        <dbReference type="EMBL" id="MED6134297.1"/>
    </source>
</evidence>
<keyword evidence="3" id="KW-1185">Reference proteome</keyword>
<reference evidence="2 3" key="1">
    <citation type="journal article" date="2023" name="Plants (Basel)">
        <title>Bridging the Gap: Combining Genomics and Transcriptomics Approaches to Understand Stylosanthes scabra, an Orphan Legume from the Brazilian Caatinga.</title>
        <authorList>
            <person name="Ferreira-Neto J.R.C."/>
            <person name="da Silva M.D."/>
            <person name="Binneck E."/>
            <person name="de Melo N.F."/>
            <person name="da Silva R.H."/>
            <person name="de Melo A.L.T.M."/>
            <person name="Pandolfi V."/>
            <person name="Bustamante F.O."/>
            <person name="Brasileiro-Vidal A.C."/>
            <person name="Benko-Iseppon A.M."/>
        </authorList>
    </citation>
    <scope>NUCLEOTIDE SEQUENCE [LARGE SCALE GENOMIC DNA]</scope>
    <source>
        <tissue evidence="2">Leaves</tissue>
    </source>
</reference>
<dbReference type="Proteomes" id="UP001341840">
    <property type="component" value="Unassembled WGS sequence"/>
</dbReference>
<accession>A0ABU6SD66</accession>